<protein>
    <submittedName>
        <fullName evidence="1">Uncharacterized protein</fullName>
    </submittedName>
</protein>
<dbReference type="AlphaFoldDB" id="A0A7C9DYH4"/>
<organism evidence="1">
    <name type="scientific">Opuntia streptacantha</name>
    <name type="common">Prickly pear cactus</name>
    <name type="synonym">Opuntia cardona</name>
    <dbReference type="NCBI Taxonomy" id="393608"/>
    <lineage>
        <taxon>Eukaryota</taxon>
        <taxon>Viridiplantae</taxon>
        <taxon>Streptophyta</taxon>
        <taxon>Embryophyta</taxon>
        <taxon>Tracheophyta</taxon>
        <taxon>Spermatophyta</taxon>
        <taxon>Magnoliopsida</taxon>
        <taxon>eudicotyledons</taxon>
        <taxon>Gunneridae</taxon>
        <taxon>Pentapetalae</taxon>
        <taxon>Caryophyllales</taxon>
        <taxon>Cactineae</taxon>
        <taxon>Cactaceae</taxon>
        <taxon>Opuntioideae</taxon>
        <taxon>Opuntia</taxon>
    </lineage>
</organism>
<name>A0A7C9DYH4_OPUST</name>
<accession>A0A7C9DYH4</accession>
<dbReference type="EMBL" id="GISG01160969">
    <property type="protein sequence ID" value="MBA4649524.1"/>
    <property type="molecule type" value="Transcribed_RNA"/>
</dbReference>
<evidence type="ECO:0000313" key="1">
    <source>
        <dbReference type="EMBL" id="MBA4649524.1"/>
    </source>
</evidence>
<reference evidence="1" key="1">
    <citation type="journal article" date="2013" name="J. Plant Res.">
        <title>Effect of fungi and light on seed germination of three Opuntia species from semiarid lands of central Mexico.</title>
        <authorList>
            <person name="Delgado-Sanchez P."/>
            <person name="Jimenez-Bremont J.F."/>
            <person name="Guerrero-Gonzalez Mde L."/>
            <person name="Flores J."/>
        </authorList>
    </citation>
    <scope>NUCLEOTIDE SEQUENCE</scope>
    <source>
        <tissue evidence="1">Cladode</tissue>
    </source>
</reference>
<sequence>MMPSKIRDNSSTPSACNRYFPTYRESPELLQLEVGNEHQLESAFLGTHYQKPQSHLWQSSSYNLVQCLHQSSNTHQHNQPLYHMQAFAWLQYTWLRGLAHAIRSHRTSLESILNDYYVLPQFGEIGVSTF</sequence>
<reference evidence="1" key="2">
    <citation type="submission" date="2020-07" db="EMBL/GenBank/DDBJ databases">
        <authorList>
            <person name="Vera ALvarez R."/>
            <person name="Arias-Moreno D.M."/>
            <person name="Jimenez-Jacinto V."/>
            <person name="Jimenez-Bremont J.F."/>
            <person name="Swaminathan K."/>
            <person name="Moose S.P."/>
            <person name="Guerrero-Gonzalez M.L."/>
            <person name="Marino-Ramirez L."/>
            <person name="Landsman D."/>
            <person name="Rodriguez-Kessler M."/>
            <person name="Delgado-Sanchez P."/>
        </authorList>
    </citation>
    <scope>NUCLEOTIDE SEQUENCE</scope>
    <source>
        <tissue evidence="1">Cladode</tissue>
    </source>
</reference>
<proteinExistence type="predicted"/>